<dbReference type="EMBL" id="KN822137">
    <property type="protein sequence ID" value="KIM55288.1"/>
    <property type="molecule type" value="Genomic_DNA"/>
</dbReference>
<dbReference type="OrthoDB" id="2677298at2759"/>
<evidence type="ECO:0000313" key="2">
    <source>
        <dbReference type="Proteomes" id="UP000053989"/>
    </source>
</evidence>
<name>A0A0C2Z0D0_9AGAM</name>
<feature type="non-terminal residue" evidence="1">
    <location>
        <position position="1"/>
    </location>
</feature>
<gene>
    <name evidence="1" type="ORF">SCLCIDRAFT_134941</name>
</gene>
<reference evidence="1 2" key="1">
    <citation type="submission" date="2014-04" db="EMBL/GenBank/DDBJ databases">
        <authorList>
            <consortium name="DOE Joint Genome Institute"/>
            <person name="Kuo A."/>
            <person name="Kohler A."/>
            <person name="Nagy L.G."/>
            <person name="Floudas D."/>
            <person name="Copeland A."/>
            <person name="Barry K.W."/>
            <person name="Cichocki N."/>
            <person name="Veneault-Fourrey C."/>
            <person name="LaButti K."/>
            <person name="Lindquist E.A."/>
            <person name="Lipzen A."/>
            <person name="Lundell T."/>
            <person name="Morin E."/>
            <person name="Murat C."/>
            <person name="Sun H."/>
            <person name="Tunlid A."/>
            <person name="Henrissat B."/>
            <person name="Grigoriev I.V."/>
            <person name="Hibbett D.S."/>
            <person name="Martin F."/>
            <person name="Nordberg H.P."/>
            <person name="Cantor M.N."/>
            <person name="Hua S.X."/>
        </authorList>
    </citation>
    <scope>NUCLEOTIDE SEQUENCE [LARGE SCALE GENOMIC DNA]</scope>
    <source>
        <strain evidence="1 2">Foug A</strain>
    </source>
</reference>
<evidence type="ECO:0000313" key="1">
    <source>
        <dbReference type="EMBL" id="KIM55288.1"/>
    </source>
</evidence>
<organism evidence="1 2">
    <name type="scientific">Scleroderma citrinum Foug A</name>
    <dbReference type="NCBI Taxonomy" id="1036808"/>
    <lineage>
        <taxon>Eukaryota</taxon>
        <taxon>Fungi</taxon>
        <taxon>Dikarya</taxon>
        <taxon>Basidiomycota</taxon>
        <taxon>Agaricomycotina</taxon>
        <taxon>Agaricomycetes</taxon>
        <taxon>Agaricomycetidae</taxon>
        <taxon>Boletales</taxon>
        <taxon>Sclerodermatineae</taxon>
        <taxon>Sclerodermataceae</taxon>
        <taxon>Scleroderma</taxon>
    </lineage>
</organism>
<dbReference type="InParanoid" id="A0A0C2Z0D0"/>
<accession>A0A0C2Z0D0</accession>
<sequence length="213" mass="23344">VMSGLAAGTHGTHGLHMVNFTPPPAPVPFPSGPNVYVPSAWNNVQLQAPPAASGALVALLPGSLGYGSQHLQYGAQQECWVHIAHHPPPTEIISLEISAVFESGRKKRNICSNNIGSICEGLKDIDAQSTAYELASIALCTVVLCIKVYYPSFRWQENEFIICDSKWVNLMQHPSTQLYFYGDCLDTSNQKNLKAMVFKTKQFGLFIIIPEVQ</sequence>
<dbReference type="AlphaFoldDB" id="A0A0C2Z0D0"/>
<reference evidence="2" key="2">
    <citation type="submission" date="2015-01" db="EMBL/GenBank/DDBJ databases">
        <title>Evolutionary Origins and Diversification of the Mycorrhizal Mutualists.</title>
        <authorList>
            <consortium name="DOE Joint Genome Institute"/>
            <consortium name="Mycorrhizal Genomics Consortium"/>
            <person name="Kohler A."/>
            <person name="Kuo A."/>
            <person name="Nagy L.G."/>
            <person name="Floudas D."/>
            <person name="Copeland A."/>
            <person name="Barry K.W."/>
            <person name="Cichocki N."/>
            <person name="Veneault-Fourrey C."/>
            <person name="LaButti K."/>
            <person name="Lindquist E.A."/>
            <person name="Lipzen A."/>
            <person name="Lundell T."/>
            <person name="Morin E."/>
            <person name="Murat C."/>
            <person name="Riley R."/>
            <person name="Ohm R."/>
            <person name="Sun H."/>
            <person name="Tunlid A."/>
            <person name="Henrissat B."/>
            <person name="Grigoriev I.V."/>
            <person name="Hibbett D.S."/>
            <person name="Martin F."/>
        </authorList>
    </citation>
    <scope>NUCLEOTIDE SEQUENCE [LARGE SCALE GENOMIC DNA]</scope>
    <source>
        <strain evidence="2">Foug A</strain>
    </source>
</reference>
<proteinExistence type="predicted"/>
<keyword evidence="2" id="KW-1185">Reference proteome</keyword>
<dbReference type="Proteomes" id="UP000053989">
    <property type="component" value="Unassembled WGS sequence"/>
</dbReference>
<protein>
    <submittedName>
        <fullName evidence="1">Uncharacterized protein</fullName>
    </submittedName>
</protein>
<dbReference type="HOGENOM" id="CLU_018737_1_0_1"/>